<dbReference type="InterPro" id="IPR000182">
    <property type="entry name" value="GNAT_dom"/>
</dbReference>
<dbReference type="Proteomes" id="UP000000770">
    <property type="component" value="Chromosome"/>
</dbReference>
<feature type="domain" description="N-acetyltransferase" evidence="1">
    <location>
        <begin position="26"/>
        <end position="185"/>
    </location>
</feature>
<organism evidence="2 3">
    <name type="scientific">Shewanella baltica (strain OS195)</name>
    <dbReference type="NCBI Taxonomy" id="399599"/>
    <lineage>
        <taxon>Bacteria</taxon>
        <taxon>Pseudomonadati</taxon>
        <taxon>Pseudomonadota</taxon>
        <taxon>Gammaproteobacteria</taxon>
        <taxon>Alteromonadales</taxon>
        <taxon>Shewanellaceae</taxon>
        <taxon>Shewanella</taxon>
    </lineage>
</organism>
<keyword evidence="2" id="KW-0808">Transferase</keyword>
<reference evidence="2 3" key="1">
    <citation type="submission" date="2007-11" db="EMBL/GenBank/DDBJ databases">
        <title>Complete sequence of chromosome of Shewanella baltica OS195.</title>
        <authorList>
            <consortium name="US DOE Joint Genome Institute"/>
            <person name="Copeland A."/>
            <person name="Lucas S."/>
            <person name="Lapidus A."/>
            <person name="Barry K."/>
            <person name="Glavina del Rio T."/>
            <person name="Dalin E."/>
            <person name="Tice H."/>
            <person name="Pitluck S."/>
            <person name="Chain P."/>
            <person name="Malfatti S."/>
            <person name="Shin M."/>
            <person name="Vergez L."/>
            <person name="Schmutz J."/>
            <person name="Larimer F."/>
            <person name="Land M."/>
            <person name="Hauser L."/>
            <person name="Kyrpides N."/>
            <person name="Kim E."/>
            <person name="Brettar I."/>
            <person name="Rodrigues J."/>
            <person name="Konstantinidis K."/>
            <person name="Klappenbach J."/>
            <person name="Hofle M."/>
            <person name="Tiedje J."/>
            <person name="Richardson P."/>
        </authorList>
    </citation>
    <scope>NUCLEOTIDE SEQUENCE [LARGE SCALE GENOMIC DNA]</scope>
    <source>
        <strain evidence="2 3">OS195</strain>
    </source>
</reference>
<protein>
    <submittedName>
        <fullName evidence="2">GCN5-related N-acetyltransferase</fullName>
    </submittedName>
</protein>
<gene>
    <name evidence="2" type="ordered locus">Sbal195_2687</name>
</gene>
<dbReference type="InterPro" id="IPR016181">
    <property type="entry name" value="Acyl_CoA_acyltransferase"/>
</dbReference>
<dbReference type="SUPFAM" id="SSF55729">
    <property type="entry name" value="Acyl-CoA N-acyltransferases (Nat)"/>
    <property type="match status" value="1"/>
</dbReference>
<evidence type="ECO:0000259" key="1">
    <source>
        <dbReference type="PROSITE" id="PS51186"/>
    </source>
</evidence>
<dbReference type="GO" id="GO:0016747">
    <property type="term" value="F:acyltransferase activity, transferring groups other than amino-acyl groups"/>
    <property type="evidence" value="ECO:0007669"/>
    <property type="project" value="InterPro"/>
</dbReference>
<dbReference type="Pfam" id="PF00583">
    <property type="entry name" value="Acetyltransf_1"/>
    <property type="match status" value="1"/>
</dbReference>
<dbReference type="PANTHER" id="PTHR43328:SF1">
    <property type="entry name" value="N-ACETYLTRANSFERASE DOMAIN-CONTAINING PROTEIN"/>
    <property type="match status" value="1"/>
</dbReference>
<evidence type="ECO:0000313" key="2">
    <source>
        <dbReference type="EMBL" id="ABX49855.1"/>
    </source>
</evidence>
<dbReference type="AlphaFoldDB" id="A9L593"/>
<dbReference type="KEGG" id="sbn:Sbal195_2687"/>
<name>A9L593_SHEB9</name>
<dbReference type="PROSITE" id="PS51186">
    <property type="entry name" value="GNAT"/>
    <property type="match status" value="1"/>
</dbReference>
<accession>A9L593</accession>
<dbReference type="CDD" id="cd04301">
    <property type="entry name" value="NAT_SF"/>
    <property type="match status" value="1"/>
</dbReference>
<evidence type="ECO:0000313" key="3">
    <source>
        <dbReference type="Proteomes" id="UP000000770"/>
    </source>
</evidence>
<proteinExistence type="predicted"/>
<dbReference type="Gene3D" id="3.40.630.30">
    <property type="match status" value="1"/>
</dbReference>
<dbReference type="HOGENOM" id="CLU_013985_19_8_6"/>
<dbReference type="EMBL" id="CP000891">
    <property type="protein sequence ID" value="ABX49855.1"/>
    <property type="molecule type" value="Genomic_DNA"/>
</dbReference>
<sequence length="185" mass="20940">MLSSVYVEPDRNFLLENHGGDSLEKITIRHAEKRDAAAIQAVYACPNAYTGTLQLPWPSTDKWESRLAATSNHISRYVAEIEGEIVGELGFEVYEQPRRRHVASFGMGVKDSYQGRGVGSALINVMLELTDKWMNIKRIELTVYTDNHAAIGLYKKFGFVMEGESKDFAFRNGEFVSVYHMARIK</sequence>
<dbReference type="PANTHER" id="PTHR43328">
    <property type="entry name" value="ACETYLTRANSFERASE-RELATED"/>
    <property type="match status" value="1"/>
</dbReference>